<dbReference type="Proteomes" id="UP000015105">
    <property type="component" value="Chromosome 6D"/>
</dbReference>
<evidence type="ECO:0000313" key="3">
    <source>
        <dbReference type="Proteomes" id="UP000015105"/>
    </source>
</evidence>
<keyword evidence="3" id="KW-1185">Reference proteome</keyword>
<feature type="compositionally biased region" description="Acidic residues" evidence="1">
    <location>
        <begin position="8"/>
        <end position="22"/>
    </location>
</feature>
<feature type="region of interest" description="Disordered" evidence="1">
    <location>
        <begin position="1"/>
        <end position="44"/>
    </location>
</feature>
<reference evidence="3" key="1">
    <citation type="journal article" date="2014" name="Science">
        <title>Ancient hybridizations among the ancestral genomes of bread wheat.</title>
        <authorList>
            <consortium name="International Wheat Genome Sequencing Consortium,"/>
            <person name="Marcussen T."/>
            <person name="Sandve S.R."/>
            <person name="Heier L."/>
            <person name="Spannagl M."/>
            <person name="Pfeifer M."/>
            <person name="Jakobsen K.S."/>
            <person name="Wulff B.B."/>
            <person name="Steuernagel B."/>
            <person name="Mayer K.F."/>
            <person name="Olsen O.A."/>
        </authorList>
    </citation>
    <scope>NUCLEOTIDE SEQUENCE [LARGE SCALE GENOMIC DNA]</scope>
    <source>
        <strain evidence="3">cv. AL8/78</strain>
    </source>
</reference>
<dbReference type="AlphaFoldDB" id="A0A453PFN7"/>
<reference evidence="3" key="2">
    <citation type="journal article" date="2017" name="Nat. Plants">
        <title>The Aegilops tauschii genome reveals multiple impacts of transposons.</title>
        <authorList>
            <person name="Zhao G."/>
            <person name="Zou C."/>
            <person name="Li K."/>
            <person name="Wang K."/>
            <person name="Li T."/>
            <person name="Gao L."/>
            <person name="Zhang X."/>
            <person name="Wang H."/>
            <person name="Yang Z."/>
            <person name="Liu X."/>
            <person name="Jiang W."/>
            <person name="Mao L."/>
            <person name="Kong X."/>
            <person name="Jiao Y."/>
            <person name="Jia J."/>
        </authorList>
    </citation>
    <scope>NUCLEOTIDE SEQUENCE [LARGE SCALE GENOMIC DNA]</scope>
    <source>
        <strain evidence="3">cv. AL8/78</strain>
    </source>
</reference>
<dbReference type="Gramene" id="AET6Gv20717700.41">
    <property type="protein sequence ID" value="AET6Gv20717700.41"/>
    <property type="gene ID" value="AET6Gv20717700"/>
</dbReference>
<reference evidence="2" key="4">
    <citation type="submission" date="2019-03" db="UniProtKB">
        <authorList>
            <consortium name="EnsemblPlants"/>
        </authorList>
    </citation>
    <scope>IDENTIFICATION</scope>
</reference>
<feature type="compositionally biased region" description="Basic and acidic residues" evidence="1">
    <location>
        <begin position="23"/>
        <end position="34"/>
    </location>
</feature>
<sequence length="82" mass="9549">MCNYGGGDVDDWYDDSDTDDHVEDTGDDGHHEQGARNSDLDLDDEDRTFLFPDTWGVAPTRKEKDIQGIQWERLAITRERYR</sequence>
<name>A0A453PFN7_AEGTS</name>
<evidence type="ECO:0000313" key="2">
    <source>
        <dbReference type="EnsemblPlants" id="AET6Gv20717700.41"/>
    </source>
</evidence>
<evidence type="ECO:0000256" key="1">
    <source>
        <dbReference type="SAM" id="MobiDB-lite"/>
    </source>
</evidence>
<accession>A0A453PFN7</accession>
<protein>
    <submittedName>
        <fullName evidence="2">Uncharacterized protein</fullName>
    </submittedName>
</protein>
<organism evidence="2 3">
    <name type="scientific">Aegilops tauschii subsp. strangulata</name>
    <name type="common">Goatgrass</name>
    <dbReference type="NCBI Taxonomy" id="200361"/>
    <lineage>
        <taxon>Eukaryota</taxon>
        <taxon>Viridiplantae</taxon>
        <taxon>Streptophyta</taxon>
        <taxon>Embryophyta</taxon>
        <taxon>Tracheophyta</taxon>
        <taxon>Spermatophyta</taxon>
        <taxon>Magnoliopsida</taxon>
        <taxon>Liliopsida</taxon>
        <taxon>Poales</taxon>
        <taxon>Poaceae</taxon>
        <taxon>BOP clade</taxon>
        <taxon>Pooideae</taxon>
        <taxon>Triticodae</taxon>
        <taxon>Triticeae</taxon>
        <taxon>Triticinae</taxon>
        <taxon>Aegilops</taxon>
    </lineage>
</organism>
<reference evidence="2" key="3">
    <citation type="journal article" date="2017" name="Nature">
        <title>Genome sequence of the progenitor of the wheat D genome Aegilops tauschii.</title>
        <authorList>
            <person name="Luo M.C."/>
            <person name="Gu Y.Q."/>
            <person name="Puiu D."/>
            <person name="Wang H."/>
            <person name="Twardziok S.O."/>
            <person name="Deal K.R."/>
            <person name="Huo N."/>
            <person name="Zhu T."/>
            <person name="Wang L."/>
            <person name="Wang Y."/>
            <person name="McGuire P.E."/>
            <person name="Liu S."/>
            <person name="Long H."/>
            <person name="Ramasamy R.K."/>
            <person name="Rodriguez J.C."/>
            <person name="Van S.L."/>
            <person name="Yuan L."/>
            <person name="Wang Z."/>
            <person name="Xia Z."/>
            <person name="Xiao L."/>
            <person name="Anderson O.D."/>
            <person name="Ouyang S."/>
            <person name="Liang Y."/>
            <person name="Zimin A.V."/>
            <person name="Pertea G."/>
            <person name="Qi P."/>
            <person name="Bennetzen J.L."/>
            <person name="Dai X."/>
            <person name="Dawson M.W."/>
            <person name="Muller H.G."/>
            <person name="Kugler K."/>
            <person name="Rivarola-Duarte L."/>
            <person name="Spannagl M."/>
            <person name="Mayer K.F.X."/>
            <person name="Lu F.H."/>
            <person name="Bevan M.W."/>
            <person name="Leroy P."/>
            <person name="Li P."/>
            <person name="You F.M."/>
            <person name="Sun Q."/>
            <person name="Liu Z."/>
            <person name="Lyons E."/>
            <person name="Wicker T."/>
            <person name="Salzberg S.L."/>
            <person name="Devos K.M."/>
            <person name="Dvorak J."/>
        </authorList>
    </citation>
    <scope>NUCLEOTIDE SEQUENCE [LARGE SCALE GENOMIC DNA]</scope>
    <source>
        <strain evidence="2">cv. AL8/78</strain>
    </source>
</reference>
<reference evidence="2" key="5">
    <citation type="journal article" date="2021" name="G3 (Bethesda)">
        <title>Aegilops tauschii genome assembly Aet v5.0 features greater sequence contiguity and improved annotation.</title>
        <authorList>
            <person name="Wang L."/>
            <person name="Zhu T."/>
            <person name="Rodriguez J.C."/>
            <person name="Deal K.R."/>
            <person name="Dubcovsky J."/>
            <person name="McGuire P.E."/>
            <person name="Lux T."/>
            <person name="Spannagl M."/>
            <person name="Mayer K.F.X."/>
            <person name="Baldrich P."/>
            <person name="Meyers B.C."/>
            <person name="Huo N."/>
            <person name="Gu Y.Q."/>
            <person name="Zhou H."/>
            <person name="Devos K.M."/>
            <person name="Bennetzen J.L."/>
            <person name="Unver T."/>
            <person name="Budak H."/>
            <person name="Gulick P.J."/>
            <person name="Galiba G."/>
            <person name="Kalapos B."/>
            <person name="Nelson D.R."/>
            <person name="Li P."/>
            <person name="You F.M."/>
            <person name="Luo M.C."/>
            <person name="Dvorak J."/>
        </authorList>
    </citation>
    <scope>NUCLEOTIDE SEQUENCE [LARGE SCALE GENOMIC DNA]</scope>
    <source>
        <strain evidence="2">cv. AL8/78</strain>
    </source>
</reference>
<dbReference type="EnsemblPlants" id="AET6Gv20717700.41">
    <property type="protein sequence ID" value="AET6Gv20717700.41"/>
    <property type="gene ID" value="AET6Gv20717700"/>
</dbReference>
<proteinExistence type="predicted"/>